<evidence type="ECO:0000313" key="1">
    <source>
        <dbReference type="EMBL" id="KGF50332.1"/>
    </source>
</evidence>
<dbReference type="RefSeq" id="WP_036882168.1">
    <property type="nucleotide sequence ID" value="NZ_JRNR01000004.1"/>
</dbReference>
<gene>
    <name evidence="1" type="ORF">HMPREF0654_01215</name>
</gene>
<proteinExistence type="predicted"/>
<accession>A0A096C5Y1</accession>
<dbReference type="Proteomes" id="UP000029538">
    <property type="component" value="Unassembled WGS sequence"/>
</dbReference>
<organism evidence="1 2">
    <name type="scientific">Prevotella disiens DNF00882</name>
    <dbReference type="NCBI Taxonomy" id="1401075"/>
    <lineage>
        <taxon>Bacteria</taxon>
        <taxon>Pseudomonadati</taxon>
        <taxon>Bacteroidota</taxon>
        <taxon>Bacteroidia</taxon>
        <taxon>Bacteroidales</taxon>
        <taxon>Prevotellaceae</taxon>
        <taxon>Prevotella</taxon>
    </lineage>
</organism>
<dbReference type="EMBL" id="JRNR01000004">
    <property type="protein sequence ID" value="KGF50332.1"/>
    <property type="molecule type" value="Genomic_DNA"/>
</dbReference>
<comment type="caution">
    <text evidence="1">The sequence shown here is derived from an EMBL/GenBank/DDBJ whole genome shotgun (WGS) entry which is preliminary data.</text>
</comment>
<name>A0A096C5Y1_9BACT</name>
<protein>
    <submittedName>
        <fullName evidence="1">Uncharacterized protein</fullName>
    </submittedName>
</protein>
<dbReference type="AlphaFoldDB" id="A0A096C5Y1"/>
<sequence>MKKETFKKALNNFYSACGLNPVMIEEVKNKYYHIQKFMHPTQRKIIDVSYSLNGKTCVLVYCDTANTAQRDAVWCKTIEQFIEAVS</sequence>
<reference evidence="1 2" key="1">
    <citation type="submission" date="2014-07" db="EMBL/GenBank/DDBJ databases">
        <authorList>
            <person name="McCorrison J."/>
            <person name="Sanka R."/>
            <person name="Torralba M."/>
            <person name="Gillis M."/>
            <person name="Haft D.H."/>
            <person name="Methe B."/>
            <person name="Sutton G."/>
            <person name="Nelson K.E."/>
        </authorList>
    </citation>
    <scope>NUCLEOTIDE SEQUENCE [LARGE SCALE GENOMIC DNA]</scope>
    <source>
        <strain evidence="1 2">DNF00882</strain>
    </source>
</reference>
<evidence type="ECO:0000313" key="2">
    <source>
        <dbReference type="Proteomes" id="UP000029538"/>
    </source>
</evidence>